<dbReference type="EMBL" id="QKRB01000036">
    <property type="protein sequence ID" value="PZD96720.1"/>
    <property type="molecule type" value="Genomic_DNA"/>
</dbReference>
<dbReference type="Proteomes" id="UP000249522">
    <property type="component" value="Unassembled WGS sequence"/>
</dbReference>
<protein>
    <submittedName>
        <fullName evidence="1">Uncharacterized protein</fullName>
    </submittedName>
</protein>
<organism evidence="1 2">
    <name type="scientific">Paenibacillus sambharensis</name>
    <dbReference type="NCBI Taxonomy" id="1803190"/>
    <lineage>
        <taxon>Bacteria</taxon>
        <taxon>Bacillati</taxon>
        <taxon>Bacillota</taxon>
        <taxon>Bacilli</taxon>
        <taxon>Bacillales</taxon>
        <taxon>Paenibacillaceae</taxon>
        <taxon>Paenibacillus</taxon>
    </lineage>
</organism>
<name>A0A2W1LF97_9BACL</name>
<evidence type="ECO:0000313" key="1">
    <source>
        <dbReference type="EMBL" id="PZD96720.1"/>
    </source>
</evidence>
<evidence type="ECO:0000313" key="2">
    <source>
        <dbReference type="Proteomes" id="UP000249522"/>
    </source>
</evidence>
<keyword evidence="2" id="KW-1185">Reference proteome</keyword>
<reference evidence="1 2" key="1">
    <citation type="submission" date="2018-06" db="EMBL/GenBank/DDBJ databases">
        <title>Paenibacillus imtechensis sp. nov.</title>
        <authorList>
            <person name="Pinnaka A.K."/>
            <person name="Singh H."/>
            <person name="Kaur M."/>
        </authorList>
    </citation>
    <scope>NUCLEOTIDE SEQUENCE [LARGE SCALE GENOMIC DNA]</scope>
    <source>
        <strain evidence="1 2">SMB1</strain>
    </source>
</reference>
<dbReference type="AlphaFoldDB" id="A0A2W1LF97"/>
<proteinExistence type="predicted"/>
<sequence length="80" mass="9358">MHHIPCNFMYKSVIARIAQALFLRKYKLFDHSFNIFIVLIKVPSQKKMNHTGIINDYISVTARCKQDLTAGQWVGERYQA</sequence>
<comment type="caution">
    <text evidence="1">The sequence shown here is derived from an EMBL/GenBank/DDBJ whole genome shotgun (WGS) entry which is preliminary data.</text>
</comment>
<gene>
    <name evidence="1" type="ORF">DNH61_05850</name>
</gene>
<accession>A0A2W1LF97</accession>